<keyword evidence="7" id="KW-0175">Coiled coil</keyword>
<evidence type="ECO:0000256" key="2">
    <source>
        <dbReference type="ARBA" id="ARBA00022695"/>
    </source>
</evidence>
<dbReference type="PANTHER" id="PTHR37984:SF5">
    <property type="entry name" value="PROTEIN NYNRIN-LIKE"/>
    <property type="match status" value="1"/>
</dbReference>
<dbReference type="SUPFAM" id="SSF53098">
    <property type="entry name" value="Ribonuclease H-like"/>
    <property type="match status" value="1"/>
</dbReference>
<dbReference type="GO" id="GO:0003676">
    <property type="term" value="F:nucleic acid binding"/>
    <property type="evidence" value="ECO:0007669"/>
    <property type="project" value="InterPro"/>
</dbReference>
<protein>
    <submittedName>
        <fullName evidence="11">Uncharacterized protein K02A2.6-like</fullName>
    </submittedName>
</protein>
<evidence type="ECO:0000256" key="7">
    <source>
        <dbReference type="SAM" id="Coils"/>
    </source>
</evidence>
<evidence type="ECO:0000259" key="9">
    <source>
        <dbReference type="PROSITE" id="PS50994"/>
    </source>
</evidence>
<dbReference type="InterPro" id="IPR036397">
    <property type="entry name" value="RNaseH_sf"/>
</dbReference>
<evidence type="ECO:0000313" key="10">
    <source>
        <dbReference type="Proteomes" id="UP000829999"/>
    </source>
</evidence>
<reference evidence="11" key="1">
    <citation type="submission" date="2025-08" db="UniProtKB">
        <authorList>
            <consortium name="RefSeq"/>
        </authorList>
    </citation>
    <scope>IDENTIFICATION</scope>
    <source>
        <tissue evidence="11">Whole larval tissue</tissue>
    </source>
</reference>
<keyword evidence="5" id="KW-0695">RNA-directed DNA polymerase</keyword>
<dbReference type="AlphaFoldDB" id="A0A9R0DNP2"/>
<dbReference type="FunFam" id="3.10.20.370:FF:000001">
    <property type="entry name" value="Retrovirus-related Pol polyprotein from transposon 17.6-like protein"/>
    <property type="match status" value="1"/>
</dbReference>
<keyword evidence="6" id="KW-0511">Multifunctional enzyme</keyword>
<evidence type="ECO:0000256" key="5">
    <source>
        <dbReference type="ARBA" id="ARBA00022918"/>
    </source>
</evidence>
<keyword evidence="4" id="KW-0378">Hydrolase</keyword>
<feature type="domain" description="Integrase catalytic" evidence="9">
    <location>
        <begin position="787"/>
        <end position="971"/>
    </location>
</feature>
<dbReference type="GO" id="GO:0004519">
    <property type="term" value="F:endonuclease activity"/>
    <property type="evidence" value="ECO:0007669"/>
    <property type="project" value="UniProtKB-KW"/>
</dbReference>
<organism evidence="10 11">
    <name type="scientific">Spodoptera frugiperda</name>
    <name type="common">Fall armyworm</name>
    <dbReference type="NCBI Taxonomy" id="7108"/>
    <lineage>
        <taxon>Eukaryota</taxon>
        <taxon>Metazoa</taxon>
        <taxon>Ecdysozoa</taxon>
        <taxon>Arthropoda</taxon>
        <taxon>Hexapoda</taxon>
        <taxon>Insecta</taxon>
        <taxon>Pterygota</taxon>
        <taxon>Neoptera</taxon>
        <taxon>Endopterygota</taxon>
        <taxon>Lepidoptera</taxon>
        <taxon>Glossata</taxon>
        <taxon>Ditrysia</taxon>
        <taxon>Noctuoidea</taxon>
        <taxon>Noctuidae</taxon>
        <taxon>Amphipyrinae</taxon>
        <taxon>Spodoptera</taxon>
    </lineage>
</organism>
<feature type="region of interest" description="Disordered" evidence="8">
    <location>
        <begin position="1095"/>
        <end position="1151"/>
    </location>
</feature>
<accession>A0A9R0DNP2</accession>
<dbReference type="Gene3D" id="2.40.70.10">
    <property type="entry name" value="Acid Proteases"/>
    <property type="match status" value="1"/>
</dbReference>
<name>A0A9R0DNP2_SPOFR</name>
<dbReference type="InterPro" id="IPR000477">
    <property type="entry name" value="RT_dom"/>
</dbReference>
<dbReference type="InterPro" id="IPR041577">
    <property type="entry name" value="RT_RNaseH_2"/>
</dbReference>
<keyword evidence="1" id="KW-0808">Transferase</keyword>
<dbReference type="PROSITE" id="PS50994">
    <property type="entry name" value="INTEGRASE"/>
    <property type="match status" value="1"/>
</dbReference>
<dbReference type="Gene3D" id="3.30.420.10">
    <property type="entry name" value="Ribonuclease H-like superfamily/Ribonuclease H"/>
    <property type="match status" value="1"/>
</dbReference>
<feature type="compositionally biased region" description="Basic and acidic residues" evidence="8">
    <location>
        <begin position="982"/>
        <end position="991"/>
    </location>
</feature>
<dbReference type="GO" id="GO:0015074">
    <property type="term" value="P:DNA integration"/>
    <property type="evidence" value="ECO:0007669"/>
    <property type="project" value="InterPro"/>
</dbReference>
<dbReference type="Pfam" id="PF00078">
    <property type="entry name" value="RVT_1"/>
    <property type="match status" value="1"/>
</dbReference>
<gene>
    <name evidence="11" type="primary">LOC126910799</name>
</gene>
<sequence>MSIGKIKEFDMRSGLWTSYMDRLEMYFKVNKVSDEMKLPTMIASMGDEAYELLVNLASPNKPSELSFVQAGDLMQQHLQPPPSSLAERYRFRQKRQGATEDVATYVAELKKLSRNCKFNTNLNENLRDQFICGLRSDVIRQRLFAENDTINFAEAVKLACSLEAAERDAAVVEGKGASEARSTCSVHALEKCAGRVGQGRGRRVGGAGPVAPTVRGRTRPVNVRMTGSAGSVNAGCAACGAANHDFDRCRYRNFVCSKCQNVGHLRRVCPEWKGRRSQENNDGQEKAIRRGFHFGDLDYGTSDEEGVIEDLNLLALNNYKAVSLPILIDNIPIVMEIDTGTAISCINKNVYDLYFDHLPIKNDNTILKFYDGSKIKPLGIIKPSVCYDAIEKQLELFVIENGTTSLIGRQWLAELQIDIPKFQCNFIRKDDKQIDIVLCKLLDRYKELFSGGLGRYRGGKATLRVREGAEPVFHRARPLPYALRERVDAELDAMLRAGVIEPVDCSDWASPLVPVNKADGTLRICADYKSTLNPVLLVDRYPLPRIDDVLVGLNGAQYLSKIDLSNAYNQIVLDDSKKFTVINTHRGLFRYNRLVFGLASSVGIFQRIMTNLLQGIPHVQAFLDDIIIGGQTRTEHLQALEAVLKRLADNGLKLRKDKCVFLVDNVKYLGYVISKDGIKADTSKIDAILKIEAPTNVTELRSFLGMINFYARFTRNLSSLLAPLHSLLRKEIPWKWDSECERAFGEVKRALVSSEVLAHYDPRKPVIVTCDASARGIGGVLAQRGVRGERPVAYASRALTAAEKNYSQIHREALAIIFCVKKFHQYLYGRKFTLRTDHKPLVSIFGPNAGIPTMTASRMQRWAVILSAYDYDIEYIKTNENCADGLSRLPINTTKQESDGDGVEHVFTAPYHPASNGAAENAVRTLKKVIKKAIAENKNIELTLNNFLLHYRNTEHCSTGESPAILLMGRRLRTRLDALKPDREGKVRESQQRQVRGKGGESREVGVGDDVWYRQYLKAEKWQPGSVIKSTGTNDYKILDDKGNVHHRHLDQLKRRTRSSLVVPTGTRPSSVDPQTLEPDIQAEIPSERTVVRGEQLGEPGGKIGTNTESVEDLGMPNSEDFTTPPTTPVPTQPRPVRSCRVGKTINYKYS</sequence>
<feature type="region of interest" description="Disordered" evidence="8">
    <location>
        <begin position="982"/>
        <end position="1003"/>
    </location>
</feature>
<dbReference type="Pfam" id="PF17919">
    <property type="entry name" value="RT_RNaseH_2"/>
    <property type="match status" value="1"/>
</dbReference>
<dbReference type="InterPro" id="IPR043128">
    <property type="entry name" value="Rev_trsase/Diguanyl_cyclase"/>
</dbReference>
<evidence type="ECO:0000256" key="6">
    <source>
        <dbReference type="ARBA" id="ARBA00023268"/>
    </source>
</evidence>
<dbReference type="GO" id="GO:0003964">
    <property type="term" value="F:RNA-directed DNA polymerase activity"/>
    <property type="evidence" value="ECO:0007669"/>
    <property type="project" value="UniProtKB-KW"/>
</dbReference>
<dbReference type="InterPro" id="IPR050951">
    <property type="entry name" value="Retrovirus_Pol_polyprotein"/>
</dbReference>
<dbReference type="GeneID" id="126910799"/>
<keyword evidence="10" id="KW-1185">Reference proteome</keyword>
<dbReference type="SUPFAM" id="SSF56672">
    <property type="entry name" value="DNA/RNA polymerases"/>
    <property type="match status" value="1"/>
</dbReference>
<feature type="coiled-coil region" evidence="7">
    <location>
        <begin position="95"/>
        <end position="129"/>
    </location>
</feature>
<evidence type="ECO:0000256" key="3">
    <source>
        <dbReference type="ARBA" id="ARBA00022722"/>
    </source>
</evidence>
<dbReference type="InterPro" id="IPR001584">
    <property type="entry name" value="Integrase_cat-core"/>
</dbReference>
<evidence type="ECO:0000256" key="1">
    <source>
        <dbReference type="ARBA" id="ARBA00022679"/>
    </source>
</evidence>
<evidence type="ECO:0000313" key="11">
    <source>
        <dbReference type="RefSeq" id="XP_050550443.1"/>
    </source>
</evidence>
<dbReference type="Proteomes" id="UP000829999">
    <property type="component" value="Chromosome 6"/>
</dbReference>
<dbReference type="GO" id="GO:0042575">
    <property type="term" value="C:DNA polymerase complex"/>
    <property type="evidence" value="ECO:0007669"/>
    <property type="project" value="UniProtKB-ARBA"/>
</dbReference>
<dbReference type="Gene3D" id="3.30.70.270">
    <property type="match status" value="2"/>
</dbReference>
<dbReference type="CDD" id="cd01647">
    <property type="entry name" value="RT_LTR"/>
    <property type="match status" value="1"/>
</dbReference>
<dbReference type="CDD" id="cd09274">
    <property type="entry name" value="RNase_HI_RT_Ty3"/>
    <property type="match status" value="1"/>
</dbReference>
<keyword evidence="2" id="KW-0548">Nucleotidyltransferase</keyword>
<evidence type="ECO:0000256" key="4">
    <source>
        <dbReference type="ARBA" id="ARBA00022759"/>
    </source>
</evidence>
<proteinExistence type="predicted"/>
<dbReference type="Gene3D" id="3.10.10.10">
    <property type="entry name" value="HIV Type 1 Reverse Transcriptase, subunit A, domain 1"/>
    <property type="match status" value="1"/>
</dbReference>
<dbReference type="InterPro" id="IPR043502">
    <property type="entry name" value="DNA/RNA_pol_sf"/>
</dbReference>
<dbReference type="PANTHER" id="PTHR37984">
    <property type="entry name" value="PROTEIN CBG26694"/>
    <property type="match status" value="1"/>
</dbReference>
<dbReference type="InterPro" id="IPR021109">
    <property type="entry name" value="Peptidase_aspartic_dom_sf"/>
</dbReference>
<keyword evidence="4" id="KW-0255">Endonuclease</keyword>
<evidence type="ECO:0000256" key="8">
    <source>
        <dbReference type="SAM" id="MobiDB-lite"/>
    </source>
</evidence>
<dbReference type="FunFam" id="3.30.70.270:FF:000026">
    <property type="entry name" value="Transposon Ty3-G Gag-Pol polyprotein"/>
    <property type="match status" value="1"/>
</dbReference>
<dbReference type="RefSeq" id="XP_050550443.1">
    <property type="nucleotide sequence ID" value="XM_050694486.1"/>
</dbReference>
<keyword evidence="3" id="KW-0540">Nuclease</keyword>
<dbReference type="InterPro" id="IPR012337">
    <property type="entry name" value="RNaseH-like_sf"/>
</dbReference>